<dbReference type="GO" id="GO:0008934">
    <property type="term" value="F:inositol monophosphate 1-phosphatase activity"/>
    <property type="evidence" value="ECO:0007669"/>
    <property type="project" value="TreeGrafter"/>
</dbReference>
<dbReference type="EMBL" id="JAEKNR010000188">
    <property type="protein sequence ID" value="MBJ7600123.1"/>
    <property type="molecule type" value="Genomic_DNA"/>
</dbReference>
<evidence type="ECO:0000313" key="2">
    <source>
        <dbReference type="EMBL" id="MBJ7600123.1"/>
    </source>
</evidence>
<dbReference type="Gene3D" id="3.40.190.80">
    <property type="match status" value="1"/>
</dbReference>
<dbReference type="PANTHER" id="PTHR20854:SF4">
    <property type="entry name" value="INOSITOL-1-MONOPHOSPHATASE-RELATED"/>
    <property type="match status" value="1"/>
</dbReference>
<accession>A0A934NAK7</accession>
<organism evidence="2 3">
    <name type="scientific">Candidatus Nephthysia bennettiae</name>
    <dbReference type="NCBI Taxonomy" id="3127016"/>
    <lineage>
        <taxon>Bacteria</taxon>
        <taxon>Bacillati</taxon>
        <taxon>Candidatus Dormiibacterota</taxon>
        <taxon>Candidatus Dormibacteria</taxon>
        <taxon>Candidatus Dormibacterales</taxon>
        <taxon>Candidatus Dormibacteraceae</taxon>
        <taxon>Candidatus Nephthysia</taxon>
    </lineage>
</organism>
<reference evidence="2" key="1">
    <citation type="submission" date="2020-10" db="EMBL/GenBank/DDBJ databases">
        <title>Ca. Dormibacterota MAGs.</title>
        <authorList>
            <person name="Montgomery K."/>
        </authorList>
    </citation>
    <scope>NUCLEOTIDE SEQUENCE [LARGE SCALE GENOMIC DNA]</scope>
    <source>
        <strain evidence="2">SC8812_S17_10</strain>
    </source>
</reference>
<dbReference type="SUPFAM" id="SSF56655">
    <property type="entry name" value="Carbohydrate phosphatase"/>
    <property type="match status" value="1"/>
</dbReference>
<dbReference type="GO" id="GO:0046872">
    <property type="term" value="F:metal ion binding"/>
    <property type="evidence" value="ECO:0007669"/>
    <property type="project" value="UniProtKB-KW"/>
</dbReference>
<evidence type="ECO:0008006" key="4">
    <source>
        <dbReference type="Google" id="ProtNLM"/>
    </source>
</evidence>
<dbReference type="Gene3D" id="3.30.540.10">
    <property type="entry name" value="Fructose-1,6-Bisphosphatase, subunit A, domain 1"/>
    <property type="match status" value="1"/>
</dbReference>
<keyword evidence="3" id="KW-1185">Reference proteome</keyword>
<dbReference type="Proteomes" id="UP000612893">
    <property type="component" value="Unassembled WGS sequence"/>
</dbReference>
<dbReference type="PANTHER" id="PTHR20854">
    <property type="entry name" value="INOSITOL MONOPHOSPHATASE"/>
    <property type="match status" value="1"/>
</dbReference>
<feature type="binding site" evidence="1">
    <location>
        <position position="74"/>
    </location>
    <ligand>
        <name>Mg(2+)</name>
        <dbReference type="ChEBI" id="CHEBI:18420"/>
        <label>1</label>
        <note>catalytic</note>
    </ligand>
</feature>
<proteinExistence type="predicted"/>
<gene>
    <name evidence="2" type="ORF">JF922_18865</name>
</gene>
<feature type="binding site" evidence="1">
    <location>
        <position position="57"/>
    </location>
    <ligand>
        <name>Mg(2+)</name>
        <dbReference type="ChEBI" id="CHEBI:18420"/>
        <label>1</label>
        <note>catalytic</note>
    </ligand>
</feature>
<evidence type="ECO:0000313" key="3">
    <source>
        <dbReference type="Proteomes" id="UP000612893"/>
    </source>
</evidence>
<keyword evidence="1" id="KW-0479">Metal-binding</keyword>
<sequence length="254" mass="27186">MRHVVLPLLGTEAGGHELGRGAGGDRTVELDRRAEVEVLTELNDLAGRGERFSVLSEEAGLIDMGAPFPRILVDPVDGSRNAKRGIPLVGLMLALMEGPTLAEARIGFVLNTVSGERWHSLRGGGSFREDRRFEAVRHSPEGRIGVLSLETSTRSILAARPLIELSGRLRMLGSTAIALVHTATGGIDVHCTPTPHRVFDMTAGVLMIEEVGGLTTDAEGRPLSDLPADLETYTTALCSAHPDLHRLALEALAR</sequence>
<name>A0A934NAK7_9BACT</name>
<dbReference type="PRINTS" id="PR00377">
    <property type="entry name" value="IMPHPHTASES"/>
</dbReference>
<keyword evidence="1" id="KW-0460">Magnesium</keyword>
<comment type="caution">
    <text evidence="2">The sequence shown here is derived from an EMBL/GenBank/DDBJ whole genome shotgun (WGS) entry which is preliminary data.</text>
</comment>
<dbReference type="AlphaFoldDB" id="A0A934NAK7"/>
<evidence type="ECO:0000256" key="1">
    <source>
        <dbReference type="PIRSR" id="PIRSR600760-2"/>
    </source>
</evidence>
<feature type="binding site" evidence="1">
    <location>
        <position position="200"/>
    </location>
    <ligand>
        <name>Mg(2+)</name>
        <dbReference type="ChEBI" id="CHEBI:18420"/>
        <label>1</label>
        <note>catalytic</note>
    </ligand>
</feature>
<comment type="cofactor">
    <cofactor evidence="1">
        <name>Mg(2+)</name>
        <dbReference type="ChEBI" id="CHEBI:18420"/>
    </cofactor>
</comment>
<protein>
    <recommendedName>
        <fullName evidence="4">Inositol monophosphatase</fullName>
    </recommendedName>
</protein>
<dbReference type="RefSeq" id="WP_338203829.1">
    <property type="nucleotide sequence ID" value="NZ_JAEKNR010000188.1"/>
</dbReference>
<dbReference type="GO" id="GO:0007165">
    <property type="term" value="P:signal transduction"/>
    <property type="evidence" value="ECO:0007669"/>
    <property type="project" value="TreeGrafter"/>
</dbReference>
<dbReference type="GO" id="GO:0006020">
    <property type="term" value="P:inositol metabolic process"/>
    <property type="evidence" value="ECO:0007669"/>
    <property type="project" value="TreeGrafter"/>
</dbReference>
<dbReference type="Pfam" id="PF00459">
    <property type="entry name" value="Inositol_P"/>
    <property type="match status" value="1"/>
</dbReference>
<dbReference type="InterPro" id="IPR000760">
    <property type="entry name" value="Inositol_monophosphatase-like"/>
</dbReference>
<feature type="binding site" evidence="1">
    <location>
        <position position="77"/>
    </location>
    <ligand>
        <name>Mg(2+)</name>
        <dbReference type="ChEBI" id="CHEBI:18420"/>
        <label>1</label>
        <note>catalytic</note>
    </ligand>
</feature>